<keyword evidence="2" id="KW-0456">Lyase</keyword>
<gene>
    <name evidence="4" type="ORF">CLV71_10344</name>
</gene>
<evidence type="ECO:0000313" key="4">
    <source>
        <dbReference type="EMBL" id="TDV54804.1"/>
    </source>
</evidence>
<comment type="caution">
    <text evidence="4">The sequence shown here is derived from an EMBL/GenBank/DDBJ whole genome shotgun (WGS) entry which is preliminary data.</text>
</comment>
<dbReference type="OrthoDB" id="9787658at2"/>
<dbReference type="InterPro" id="IPR054545">
    <property type="entry name" value="ApeI-like"/>
</dbReference>
<name>A0A4R7VXP2_9PSEU</name>
<sequence>MTAIAAPSMAIPLSAVDYVRIGAAGELTAEKAIVTGNPYLAGHYPGRPIYPGVFVVESVLQATRRLLGNPELVLAEIESVRFQAPLLPGDTLHLTLSFTTDPDGGYVVRARGTRADGSAAASMTVRATEPYERVRSAPHVEVTPVTRAASPVDVRDLLPHRGPILLADRVVAHVPGERVVTEFTVRTSQPCYRGLPSEADREVCAYPDSLVVESFTQACAVLFLLERRPRPVTGTLAFGNARAVRMFEPVLPGQTIRHEAWLDRVVGDTALVRGRSTVDGRVCLTAGSLAVLARDGLTVAGR</sequence>
<dbReference type="Gene3D" id="3.10.129.10">
    <property type="entry name" value="Hotdog Thioesterase"/>
    <property type="match status" value="2"/>
</dbReference>
<dbReference type="AlphaFoldDB" id="A0A4R7VXP2"/>
<keyword evidence="5" id="KW-1185">Reference proteome</keyword>
<organism evidence="4 5">
    <name type="scientific">Actinophytocola oryzae</name>
    <dbReference type="NCBI Taxonomy" id="502181"/>
    <lineage>
        <taxon>Bacteria</taxon>
        <taxon>Bacillati</taxon>
        <taxon>Actinomycetota</taxon>
        <taxon>Actinomycetes</taxon>
        <taxon>Pseudonocardiales</taxon>
        <taxon>Pseudonocardiaceae</taxon>
    </lineage>
</organism>
<protein>
    <submittedName>
        <fullName evidence="4">3-hydroxymyristoyl/3-hydroxydecanoyl-(Acyl carrier protein) dehydratase</fullName>
    </submittedName>
</protein>
<evidence type="ECO:0000313" key="5">
    <source>
        <dbReference type="Proteomes" id="UP000294927"/>
    </source>
</evidence>
<comment type="similarity">
    <text evidence="1">Belongs to the thioester dehydratase family. FabZ subfamily.</text>
</comment>
<proteinExistence type="inferred from homology"/>
<accession>A0A4R7VXP2</accession>
<dbReference type="EMBL" id="SOCP01000003">
    <property type="protein sequence ID" value="TDV54804.1"/>
    <property type="molecule type" value="Genomic_DNA"/>
</dbReference>
<feature type="domain" description="ApeI dehydratase-like" evidence="3">
    <location>
        <begin position="26"/>
        <end position="100"/>
    </location>
</feature>
<dbReference type="PANTHER" id="PTHR30272">
    <property type="entry name" value="3-HYDROXYACYL-[ACYL-CARRIER-PROTEIN] DEHYDRATASE"/>
    <property type="match status" value="1"/>
</dbReference>
<dbReference type="Proteomes" id="UP000294927">
    <property type="component" value="Unassembled WGS sequence"/>
</dbReference>
<dbReference type="SUPFAM" id="SSF54637">
    <property type="entry name" value="Thioesterase/thiol ester dehydrase-isomerase"/>
    <property type="match status" value="2"/>
</dbReference>
<dbReference type="GO" id="GO:0016829">
    <property type="term" value="F:lyase activity"/>
    <property type="evidence" value="ECO:0007669"/>
    <property type="project" value="UniProtKB-KW"/>
</dbReference>
<dbReference type="RefSeq" id="WP_133901950.1">
    <property type="nucleotide sequence ID" value="NZ_SOCP01000003.1"/>
</dbReference>
<evidence type="ECO:0000256" key="2">
    <source>
        <dbReference type="ARBA" id="ARBA00023239"/>
    </source>
</evidence>
<evidence type="ECO:0000256" key="1">
    <source>
        <dbReference type="ARBA" id="ARBA00009174"/>
    </source>
</evidence>
<reference evidence="4 5" key="1">
    <citation type="submission" date="2019-03" db="EMBL/GenBank/DDBJ databases">
        <title>Genomic Encyclopedia of Archaeal and Bacterial Type Strains, Phase II (KMG-II): from individual species to whole genera.</title>
        <authorList>
            <person name="Goeker M."/>
        </authorList>
    </citation>
    <scope>NUCLEOTIDE SEQUENCE [LARGE SCALE GENOMIC DNA]</scope>
    <source>
        <strain evidence="4 5">DSM 45499</strain>
    </source>
</reference>
<evidence type="ECO:0000259" key="3">
    <source>
        <dbReference type="Pfam" id="PF22818"/>
    </source>
</evidence>
<dbReference type="PANTHER" id="PTHR30272:SF1">
    <property type="entry name" value="3-HYDROXYACYL-[ACYL-CARRIER-PROTEIN] DEHYDRATASE"/>
    <property type="match status" value="1"/>
</dbReference>
<dbReference type="InterPro" id="IPR029069">
    <property type="entry name" value="HotDog_dom_sf"/>
</dbReference>
<dbReference type="InterPro" id="IPR013114">
    <property type="entry name" value="FabA_FabZ"/>
</dbReference>
<dbReference type="Pfam" id="PF22818">
    <property type="entry name" value="ApeI-like"/>
    <property type="match status" value="1"/>
</dbReference>